<evidence type="ECO:0000256" key="1">
    <source>
        <dbReference type="SAM" id="SignalP"/>
    </source>
</evidence>
<protein>
    <submittedName>
        <fullName evidence="2">Uncharacterized protein</fullName>
    </submittedName>
</protein>
<accession>A0A8S9WN13</accession>
<name>A0A8S9WN13_APOLU</name>
<feature type="chain" id="PRO_5035766604" evidence="1">
    <location>
        <begin position="19"/>
        <end position="237"/>
    </location>
</feature>
<reference evidence="2" key="1">
    <citation type="journal article" date="2021" name="Mol. Ecol. Resour.">
        <title>Apolygus lucorum genome provides insights into omnivorousness and mesophyll feeding.</title>
        <authorList>
            <person name="Liu Y."/>
            <person name="Liu H."/>
            <person name="Wang H."/>
            <person name="Huang T."/>
            <person name="Liu B."/>
            <person name="Yang B."/>
            <person name="Yin L."/>
            <person name="Li B."/>
            <person name="Zhang Y."/>
            <person name="Zhang S."/>
            <person name="Jiang F."/>
            <person name="Zhang X."/>
            <person name="Ren Y."/>
            <person name="Wang B."/>
            <person name="Wang S."/>
            <person name="Lu Y."/>
            <person name="Wu K."/>
            <person name="Fan W."/>
            <person name="Wang G."/>
        </authorList>
    </citation>
    <scope>NUCLEOTIDE SEQUENCE</scope>
    <source>
        <strain evidence="2">12Hb</strain>
    </source>
</reference>
<dbReference type="EMBL" id="WIXP02000016">
    <property type="protein sequence ID" value="KAF6198212.1"/>
    <property type="molecule type" value="Genomic_DNA"/>
</dbReference>
<dbReference type="Proteomes" id="UP000466442">
    <property type="component" value="Linkage Group LG16"/>
</dbReference>
<keyword evidence="1" id="KW-0732">Signal</keyword>
<proteinExistence type="predicted"/>
<gene>
    <name evidence="2" type="ORF">GE061_007959</name>
</gene>
<organism evidence="2 3">
    <name type="scientific">Apolygus lucorum</name>
    <name type="common">Small green plant bug</name>
    <name type="synonym">Lygocoris lucorum</name>
    <dbReference type="NCBI Taxonomy" id="248454"/>
    <lineage>
        <taxon>Eukaryota</taxon>
        <taxon>Metazoa</taxon>
        <taxon>Ecdysozoa</taxon>
        <taxon>Arthropoda</taxon>
        <taxon>Hexapoda</taxon>
        <taxon>Insecta</taxon>
        <taxon>Pterygota</taxon>
        <taxon>Neoptera</taxon>
        <taxon>Paraneoptera</taxon>
        <taxon>Hemiptera</taxon>
        <taxon>Heteroptera</taxon>
        <taxon>Panheteroptera</taxon>
        <taxon>Cimicomorpha</taxon>
        <taxon>Miridae</taxon>
        <taxon>Mirini</taxon>
        <taxon>Apolygus</taxon>
    </lineage>
</organism>
<comment type="caution">
    <text evidence="2">The sequence shown here is derived from an EMBL/GenBank/DDBJ whole genome shotgun (WGS) entry which is preliminary data.</text>
</comment>
<evidence type="ECO:0000313" key="3">
    <source>
        <dbReference type="Proteomes" id="UP000466442"/>
    </source>
</evidence>
<feature type="signal peptide" evidence="1">
    <location>
        <begin position="1"/>
        <end position="18"/>
    </location>
</feature>
<keyword evidence="3" id="KW-1185">Reference proteome</keyword>
<evidence type="ECO:0000313" key="2">
    <source>
        <dbReference type="EMBL" id="KAF6198212.1"/>
    </source>
</evidence>
<dbReference type="AlphaFoldDB" id="A0A8S9WN13"/>
<sequence>MWLWLVIAAFAAFRGGGGVDVGHDNIDVSNAMTTYNNAKFYMERYEHGLKNNEKEWVELAKRGIVDGHVYQELSDKFDKLSDGIRLEKDLKKFRRLMKLFQNMSSLMEKYLHYGFNKMKEIWVVDGDKIANSKEVTLFSFNKPVRPIFQGKITVIFCVETVGAEERLFDETPRKLLTMAAERRSNAYVVMPLDRSLPRTELNFYYPDEAFSVSFDTSSNKFPRYDNMVRKVVARDTA</sequence>